<dbReference type="Proteomes" id="UP000235672">
    <property type="component" value="Unassembled WGS sequence"/>
</dbReference>
<accession>A0A2J6PPF6</accession>
<evidence type="ECO:0000313" key="1">
    <source>
        <dbReference type="EMBL" id="PMD15904.1"/>
    </source>
</evidence>
<dbReference type="EMBL" id="KZ613509">
    <property type="protein sequence ID" value="PMD15904.1"/>
    <property type="molecule type" value="Genomic_DNA"/>
</dbReference>
<organism evidence="1 2">
    <name type="scientific">Hyaloscypha hepaticicola</name>
    <dbReference type="NCBI Taxonomy" id="2082293"/>
    <lineage>
        <taxon>Eukaryota</taxon>
        <taxon>Fungi</taxon>
        <taxon>Dikarya</taxon>
        <taxon>Ascomycota</taxon>
        <taxon>Pezizomycotina</taxon>
        <taxon>Leotiomycetes</taxon>
        <taxon>Helotiales</taxon>
        <taxon>Hyaloscyphaceae</taxon>
        <taxon>Hyaloscypha</taxon>
    </lineage>
</organism>
<keyword evidence="2" id="KW-1185">Reference proteome</keyword>
<gene>
    <name evidence="1" type="ORF">NA56DRAFT_709281</name>
</gene>
<evidence type="ECO:0000313" key="2">
    <source>
        <dbReference type="Proteomes" id="UP000235672"/>
    </source>
</evidence>
<proteinExistence type="predicted"/>
<reference evidence="1 2" key="1">
    <citation type="submission" date="2016-05" db="EMBL/GenBank/DDBJ databases">
        <title>A degradative enzymes factory behind the ericoid mycorrhizal symbiosis.</title>
        <authorList>
            <consortium name="DOE Joint Genome Institute"/>
            <person name="Martino E."/>
            <person name="Morin E."/>
            <person name="Grelet G."/>
            <person name="Kuo A."/>
            <person name="Kohler A."/>
            <person name="Daghino S."/>
            <person name="Barry K."/>
            <person name="Choi C."/>
            <person name="Cichocki N."/>
            <person name="Clum A."/>
            <person name="Copeland A."/>
            <person name="Hainaut M."/>
            <person name="Haridas S."/>
            <person name="Labutti K."/>
            <person name="Lindquist E."/>
            <person name="Lipzen A."/>
            <person name="Khouja H.-R."/>
            <person name="Murat C."/>
            <person name="Ohm R."/>
            <person name="Olson A."/>
            <person name="Spatafora J."/>
            <person name="Veneault-Fourrey C."/>
            <person name="Henrissat B."/>
            <person name="Grigoriev I."/>
            <person name="Martin F."/>
            <person name="Perotto S."/>
        </authorList>
    </citation>
    <scope>NUCLEOTIDE SEQUENCE [LARGE SCALE GENOMIC DNA]</scope>
    <source>
        <strain evidence="1 2">UAMH 7357</strain>
    </source>
</reference>
<dbReference type="AlphaFoldDB" id="A0A2J6PPF6"/>
<name>A0A2J6PPF6_9HELO</name>
<sequence length="207" mass="22815">MRGNIEYGAGIEWVRCRVASVNGQQDGTCIFHDCTTLLQVIPPFTTGAEHSLYWLFRYNVQSTSCEVVFAQMRGKGPGPEPKNTYQARFLLKIVNDVRSMKLTEVPVHKNKVVTAGAAVGTLIDSLDTCDVKPPSKKSEKFSITFCLFRAQMRTAASPGSHAKRLAGSNQWCAECWAGRLEPTHFPTIPRHSPEPAQLRVCAGCLCA</sequence>
<protein>
    <submittedName>
        <fullName evidence="1">Uncharacterized protein</fullName>
    </submittedName>
</protein>